<keyword evidence="2 5" id="KW-0645">Protease</keyword>
<sequence length="912" mass="100882">MFLATLGTFVFAQNQYSYYVVENVDHSLEPQSKTTNSNGTLNLSFANSSLNSFFQGKIIFEYEKAFPLSSSAYLQRVYLVKTNTDNDVTSFSNRLEIEYAEKVPIEELMLEPNDFYYVEGGQAKTQLTLVRANKAWDITIGNNPLIIVGIADTKYEDNHEDLVGKAVSFVPGTVLNIEHETSVAGTVSANTNNNDGIAGIGYNTKLAISQTYSVQKLYELAEIPNVRILNASWGGCTYSPINAEAYKDLRLNKNVLVVASAGNGSCGDSNNYVYPASYDYVLSVSSVGHTNPVDYYDPVYGAFSWRDVHQNVIDPLNPEESTHQHNDKVDIVAPGYHIRILKDNNQYGTAWGTSYSSPMVAGAAALVLSVKPSLTPNQVENILKSTADDIFWIPYNQPYIGKLGSGRLNVFRAVKTVECLDEDNPKLNLVVRDTETDLGNEPNNISTYYWNSQDIWVRNQDDGRYNEVHQSVEYSATQPNFVYVRVTNYDCQNSSGEDELKLYWSYAGTAQSWPTAWDGSLGTPSNPSGGLIGTLNIPQLGPGQETILKFEWFPPNPANYPGAISLSGNFGLLARIISDDDPINYINGLNITNYVKNNNNVAWKNFNIVDLIDSPITSASFMIANLTEETKTYSLELNEENAAYQKSIYEEAEVRIVMDEFLHSKWLAGGSSIFDADPTRDTYSKHISGNNPKLSNITLAPGESGTVEITFNFLTKELIDKQLYEYNIIQKDVSNSEIIGGATIQIIKENRNDVLADAEVIENSNSSTIIAENINESATYNWYDSEGNLIHSGTELTVSPEIAKTYKLEIISDLDGLKDYKEIEVIGNNPYSLGTIIPNPVSSQVTISYDASSASSAYLMITNTITSGSENYILNTTNNQINLNLSNYSSGIFTVTLICNDAIVDSKNIIKN</sequence>
<dbReference type="SUPFAM" id="SSF52743">
    <property type="entry name" value="Subtilisin-like"/>
    <property type="match status" value="1"/>
</dbReference>
<name>A0ABV2LUU7_9FLAO</name>
<dbReference type="RefSeq" id="WP_354509447.1">
    <property type="nucleotide sequence ID" value="NZ_JBEPMO010000011.1"/>
</dbReference>
<dbReference type="CDD" id="cd00306">
    <property type="entry name" value="Peptidases_S8_S53"/>
    <property type="match status" value="1"/>
</dbReference>
<dbReference type="InterPro" id="IPR015500">
    <property type="entry name" value="Peptidase_S8_subtilisin-rel"/>
</dbReference>
<feature type="active site" description="Charge relay system" evidence="5">
    <location>
        <position position="179"/>
    </location>
</feature>
<dbReference type="Pfam" id="PF00082">
    <property type="entry name" value="Peptidase_S8"/>
    <property type="match status" value="1"/>
</dbReference>
<dbReference type="PANTHER" id="PTHR43399:SF4">
    <property type="entry name" value="CELL WALL-ASSOCIATED PROTEASE"/>
    <property type="match status" value="1"/>
</dbReference>
<evidence type="ECO:0000256" key="3">
    <source>
        <dbReference type="ARBA" id="ARBA00022801"/>
    </source>
</evidence>
<feature type="domain" description="Peptidase S8/S53" evidence="6">
    <location>
        <begin position="146"/>
        <end position="389"/>
    </location>
</feature>
<evidence type="ECO:0000256" key="5">
    <source>
        <dbReference type="PROSITE-ProRule" id="PRU01240"/>
    </source>
</evidence>
<dbReference type="Gene3D" id="3.40.50.200">
    <property type="entry name" value="Peptidase S8/S53 domain"/>
    <property type="match status" value="1"/>
</dbReference>
<dbReference type="InterPro" id="IPR036852">
    <property type="entry name" value="Peptidase_S8/S53_dom_sf"/>
</dbReference>
<dbReference type="PRINTS" id="PR00723">
    <property type="entry name" value="SUBTILISIN"/>
</dbReference>
<protein>
    <recommendedName>
        <fullName evidence="6">Peptidase S8/S53 domain-containing protein</fullName>
    </recommendedName>
</protein>
<dbReference type="Proteomes" id="UP001549146">
    <property type="component" value="Unassembled WGS sequence"/>
</dbReference>
<dbReference type="PANTHER" id="PTHR43399">
    <property type="entry name" value="SUBTILISIN-RELATED"/>
    <property type="match status" value="1"/>
</dbReference>
<evidence type="ECO:0000256" key="4">
    <source>
        <dbReference type="ARBA" id="ARBA00022825"/>
    </source>
</evidence>
<evidence type="ECO:0000259" key="6">
    <source>
        <dbReference type="Pfam" id="PF00082"/>
    </source>
</evidence>
<evidence type="ECO:0000313" key="8">
    <source>
        <dbReference type="Proteomes" id="UP001549146"/>
    </source>
</evidence>
<proteinExistence type="inferred from homology"/>
<organism evidence="7 8">
    <name type="scientific">Moheibacter stercoris</name>
    <dbReference type="NCBI Taxonomy" id="1628251"/>
    <lineage>
        <taxon>Bacteria</taxon>
        <taxon>Pseudomonadati</taxon>
        <taxon>Bacteroidota</taxon>
        <taxon>Flavobacteriia</taxon>
        <taxon>Flavobacteriales</taxon>
        <taxon>Weeksellaceae</taxon>
        <taxon>Moheibacter</taxon>
    </lineage>
</organism>
<dbReference type="PROSITE" id="PS51892">
    <property type="entry name" value="SUBTILASE"/>
    <property type="match status" value="1"/>
</dbReference>
<evidence type="ECO:0000256" key="2">
    <source>
        <dbReference type="ARBA" id="ARBA00022670"/>
    </source>
</evidence>
<dbReference type="InterPro" id="IPR023828">
    <property type="entry name" value="Peptidase_S8_Ser-AS"/>
</dbReference>
<evidence type="ECO:0000313" key="7">
    <source>
        <dbReference type="EMBL" id="MET3732328.1"/>
    </source>
</evidence>
<keyword evidence="8" id="KW-1185">Reference proteome</keyword>
<dbReference type="EMBL" id="JBEPMO010000011">
    <property type="protein sequence ID" value="MET3732328.1"/>
    <property type="molecule type" value="Genomic_DNA"/>
</dbReference>
<comment type="similarity">
    <text evidence="1 5">Belongs to the peptidase S8 family.</text>
</comment>
<accession>A0ABV2LUU7</accession>
<dbReference type="PROSITE" id="PS00138">
    <property type="entry name" value="SUBTILASE_SER"/>
    <property type="match status" value="1"/>
</dbReference>
<gene>
    <name evidence="7" type="ORF">ABID46_001917</name>
</gene>
<evidence type="ECO:0000256" key="1">
    <source>
        <dbReference type="ARBA" id="ARBA00011073"/>
    </source>
</evidence>
<comment type="caution">
    <text evidence="7">The sequence shown here is derived from an EMBL/GenBank/DDBJ whole genome shotgun (WGS) entry which is preliminary data.</text>
</comment>
<feature type="active site" description="Charge relay system" evidence="5">
    <location>
        <position position="152"/>
    </location>
</feature>
<feature type="active site" description="Charge relay system" evidence="5">
    <location>
        <position position="354"/>
    </location>
</feature>
<dbReference type="InterPro" id="IPR051048">
    <property type="entry name" value="Peptidase_S8/S53_subtilisin"/>
</dbReference>
<keyword evidence="3 5" id="KW-0378">Hydrolase</keyword>
<reference evidence="7 8" key="1">
    <citation type="submission" date="2024-06" db="EMBL/GenBank/DDBJ databases">
        <title>Genomic Encyclopedia of Type Strains, Phase IV (KMG-IV): sequencing the most valuable type-strain genomes for metagenomic binning, comparative biology and taxonomic classification.</title>
        <authorList>
            <person name="Goeker M."/>
        </authorList>
    </citation>
    <scope>NUCLEOTIDE SEQUENCE [LARGE SCALE GENOMIC DNA]</scope>
    <source>
        <strain evidence="7 8">DSM 29388</strain>
    </source>
</reference>
<dbReference type="InterPro" id="IPR000209">
    <property type="entry name" value="Peptidase_S8/S53_dom"/>
</dbReference>
<keyword evidence="4 5" id="KW-0720">Serine protease</keyword>